<dbReference type="Pfam" id="PF01050">
    <property type="entry name" value="MannoseP_isomer"/>
    <property type="match status" value="1"/>
</dbReference>
<dbReference type="STRING" id="1121421.SAMN02745123_00083"/>
<dbReference type="EMBL" id="FRAR01000004">
    <property type="protein sequence ID" value="SHJ93978.1"/>
    <property type="molecule type" value="Genomic_DNA"/>
</dbReference>
<evidence type="ECO:0000259" key="1">
    <source>
        <dbReference type="Pfam" id="PF00483"/>
    </source>
</evidence>
<dbReference type="InterPro" id="IPR029044">
    <property type="entry name" value="Nucleotide-diphossugar_trans"/>
</dbReference>
<feature type="domain" description="Nucleotidyl transferase" evidence="1">
    <location>
        <begin position="3"/>
        <end position="268"/>
    </location>
</feature>
<protein>
    <submittedName>
        <fullName evidence="3">Mannose-1-phosphate guanylyltransferase</fullName>
    </submittedName>
</protein>
<dbReference type="InterPro" id="IPR011051">
    <property type="entry name" value="RmlC_Cupin_sf"/>
</dbReference>
<dbReference type="Pfam" id="PF00483">
    <property type="entry name" value="NTP_transferase"/>
    <property type="match status" value="1"/>
</dbReference>
<keyword evidence="4" id="KW-1185">Reference proteome</keyword>
<proteinExistence type="predicted"/>
<dbReference type="InterPro" id="IPR005835">
    <property type="entry name" value="NTP_transferase_dom"/>
</dbReference>
<evidence type="ECO:0000259" key="2">
    <source>
        <dbReference type="Pfam" id="PF01050"/>
    </source>
</evidence>
<feature type="domain" description="Mannose-6-phosphate isomerase type II C-terminal" evidence="2">
    <location>
        <begin position="338"/>
        <end position="441"/>
    </location>
</feature>
<dbReference type="GO" id="GO:0005976">
    <property type="term" value="P:polysaccharide metabolic process"/>
    <property type="evidence" value="ECO:0007669"/>
    <property type="project" value="InterPro"/>
</dbReference>
<dbReference type="Gene3D" id="3.90.550.10">
    <property type="entry name" value="Spore Coat Polysaccharide Biosynthesis Protein SpsA, Chain A"/>
    <property type="match status" value="1"/>
</dbReference>
<dbReference type="InterPro" id="IPR051161">
    <property type="entry name" value="Mannose-6P_isomerase_type2"/>
</dbReference>
<dbReference type="SUPFAM" id="SSF51182">
    <property type="entry name" value="RmlC-like cupins"/>
    <property type="match status" value="1"/>
</dbReference>
<name>A0A1M6NE12_9FIRM</name>
<evidence type="ECO:0000313" key="4">
    <source>
        <dbReference type="Proteomes" id="UP000183997"/>
    </source>
</evidence>
<reference evidence="4" key="1">
    <citation type="submission" date="2016-11" db="EMBL/GenBank/DDBJ databases">
        <authorList>
            <person name="Varghese N."/>
            <person name="Submissions S."/>
        </authorList>
    </citation>
    <scope>NUCLEOTIDE SEQUENCE [LARGE SCALE GENOMIC DNA]</scope>
    <source>
        <strain evidence="4">DSM 10349</strain>
    </source>
</reference>
<dbReference type="GO" id="GO:0004475">
    <property type="term" value="F:mannose-1-phosphate guanylyltransferase (GTP) activity"/>
    <property type="evidence" value="ECO:0007669"/>
    <property type="project" value="TreeGrafter"/>
</dbReference>
<organism evidence="3 4">
    <name type="scientific">Desulforamulus aeronauticus DSM 10349</name>
    <dbReference type="NCBI Taxonomy" id="1121421"/>
    <lineage>
        <taxon>Bacteria</taxon>
        <taxon>Bacillati</taxon>
        <taxon>Bacillota</taxon>
        <taxon>Clostridia</taxon>
        <taxon>Eubacteriales</taxon>
        <taxon>Peptococcaceae</taxon>
        <taxon>Desulforamulus</taxon>
    </lineage>
</organism>
<dbReference type="AlphaFoldDB" id="A0A1M6NE12"/>
<dbReference type="GO" id="GO:0009298">
    <property type="term" value="P:GDP-mannose biosynthetic process"/>
    <property type="evidence" value="ECO:0007669"/>
    <property type="project" value="TreeGrafter"/>
</dbReference>
<dbReference type="RefSeq" id="WP_072910303.1">
    <property type="nucleotide sequence ID" value="NZ_FRAR01000004.1"/>
</dbReference>
<sequence length="458" mass="51805">MKIILLSGGSGQRLWPLTNGARAKQFVKVLNNEQGHPESMIQRIWRQLTGSGLADKAVFAIGKDQQSMLRKQLGQEIKMVIEPKRRDTFPAIALAAAYFNSVEKISPQEVIGVIPVDPMVEDSFFERVNETEEILARSGADLALIGALPAFPTEKYGYIIPERTDGQDGYWVVKGFKEKPQQAEAQKLIEEKALWNCGVFSFRLNFLLKILKEQNLPTDYAELLAYYDRLPKISFDYQVVERTEKIVVLPYTGSWKDLGTWNTLTEEMPQRVLGKGIIAGADNVHLINELGVPVLALGLSNSVVVATPDGILVADKQMSPQIKQFIEQIEQRPMYEERGWGWYKVLEHINYDDGYEIMVKRLGINAGKNISYQRHFQRSETWTIVQGKGEVALNGVILPVEAGSVLEISQGDVHSIHAITDLEIIEIQKGSTLVEQDIERFLFNWSEIENECHRKKCM</sequence>
<dbReference type="PANTHER" id="PTHR46390">
    <property type="entry name" value="MANNOSE-1-PHOSPHATE GUANYLYLTRANSFERASE"/>
    <property type="match status" value="1"/>
</dbReference>
<keyword evidence="3" id="KW-0548">Nucleotidyltransferase</keyword>
<evidence type="ECO:0000313" key="3">
    <source>
        <dbReference type="EMBL" id="SHJ93978.1"/>
    </source>
</evidence>
<dbReference type="CDD" id="cd02213">
    <property type="entry name" value="cupin_PMI_typeII_C"/>
    <property type="match status" value="1"/>
</dbReference>
<dbReference type="OrthoDB" id="9806359at2"/>
<gene>
    <name evidence="3" type="ORF">SAMN02745123_00083</name>
</gene>
<dbReference type="InterPro" id="IPR014710">
    <property type="entry name" value="RmlC-like_jellyroll"/>
</dbReference>
<dbReference type="PANTHER" id="PTHR46390:SF1">
    <property type="entry name" value="MANNOSE-1-PHOSPHATE GUANYLYLTRANSFERASE"/>
    <property type="match status" value="1"/>
</dbReference>
<dbReference type="SUPFAM" id="SSF53448">
    <property type="entry name" value="Nucleotide-diphospho-sugar transferases"/>
    <property type="match status" value="1"/>
</dbReference>
<dbReference type="InterPro" id="IPR001538">
    <property type="entry name" value="Man6P_isomerase-2_C"/>
</dbReference>
<keyword evidence="3" id="KW-0808">Transferase</keyword>
<dbReference type="Gene3D" id="2.60.120.10">
    <property type="entry name" value="Jelly Rolls"/>
    <property type="match status" value="1"/>
</dbReference>
<accession>A0A1M6NE12</accession>
<dbReference type="Proteomes" id="UP000183997">
    <property type="component" value="Unassembled WGS sequence"/>
</dbReference>